<keyword evidence="2" id="KW-1185">Reference proteome</keyword>
<dbReference type="EMBL" id="NIDE01000020">
    <property type="protein sequence ID" value="OWK34567.1"/>
    <property type="molecule type" value="Genomic_DNA"/>
</dbReference>
<organism evidence="1 2">
    <name type="scientific">Fimbriiglobus ruber</name>
    <dbReference type="NCBI Taxonomy" id="1908690"/>
    <lineage>
        <taxon>Bacteria</taxon>
        <taxon>Pseudomonadati</taxon>
        <taxon>Planctomycetota</taxon>
        <taxon>Planctomycetia</taxon>
        <taxon>Gemmatales</taxon>
        <taxon>Gemmataceae</taxon>
        <taxon>Fimbriiglobus</taxon>
    </lineage>
</organism>
<accession>A0A225DEM4</accession>
<gene>
    <name evidence="1" type="ORF">FRUB_10538</name>
</gene>
<sequence>MGKPTGSRFGNGYDDELGKASSATRAAVMGWRAAPFLFLKPISVRCTDRGLM</sequence>
<comment type="caution">
    <text evidence="1">The sequence shown here is derived from an EMBL/GenBank/DDBJ whole genome shotgun (WGS) entry which is preliminary data.</text>
</comment>
<evidence type="ECO:0000313" key="2">
    <source>
        <dbReference type="Proteomes" id="UP000214646"/>
    </source>
</evidence>
<proteinExistence type="predicted"/>
<dbReference type="AlphaFoldDB" id="A0A225DEM4"/>
<reference evidence="2" key="1">
    <citation type="submission" date="2017-06" db="EMBL/GenBank/DDBJ databases">
        <title>Genome analysis of Fimbriiglobus ruber SP5, the first member of the order Planctomycetales with confirmed chitinolytic capability.</title>
        <authorList>
            <person name="Ravin N.V."/>
            <person name="Rakitin A.L."/>
            <person name="Ivanova A.A."/>
            <person name="Beletsky A.V."/>
            <person name="Kulichevskaya I.S."/>
            <person name="Mardanov A.V."/>
            <person name="Dedysh S.N."/>
        </authorList>
    </citation>
    <scope>NUCLEOTIDE SEQUENCE [LARGE SCALE GENOMIC DNA]</scope>
    <source>
        <strain evidence="2">SP5</strain>
    </source>
</reference>
<evidence type="ECO:0000313" key="1">
    <source>
        <dbReference type="EMBL" id="OWK34567.1"/>
    </source>
</evidence>
<name>A0A225DEM4_9BACT</name>
<dbReference type="RefSeq" id="WP_161968142.1">
    <property type="nucleotide sequence ID" value="NZ_NIDE01000020.1"/>
</dbReference>
<protein>
    <submittedName>
        <fullName evidence="1">Uncharacterized protein</fullName>
    </submittedName>
</protein>
<dbReference type="Proteomes" id="UP000214646">
    <property type="component" value="Unassembled WGS sequence"/>
</dbReference>